<dbReference type="Pfam" id="PF12833">
    <property type="entry name" value="HTH_18"/>
    <property type="match status" value="1"/>
</dbReference>
<evidence type="ECO:0000259" key="3">
    <source>
        <dbReference type="PROSITE" id="PS01124"/>
    </source>
</evidence>
<dbReference type="Gene3D" id="3.40.50.880">
    <property type="match status" value="1"/>
</dbReference>
<dbReference type="PROSITE" id="PS01124">
    <property type="entry name" value="HTH_ARAC_FAMILY_2"/>
    <property type="match status" value="1"/>
</dbReference>
<keyword evidence="2" id="KW-0804">Transcription</keyword>
<dbReference type="InterPro" id="IPR018060">
    <property type="entry name" value="HTH_AraC"/>
</dbReference>
<dbReference type="PANTHER" id="PTHR43130">
    <property type="entry name" value="ARAC-FAMILY TRANSCRIPTIONAL REGULATOR"/>
    <property type="match status" value="1"/>
</dbReference>
<dbReference type="SUPFAM" id="SSF52317">
    <property type="entry name" value="Class I glutamine amidotransferase-like"/>
    <property type="match status" value="1"/>
</dbReference>
<dbReference type="InterPro" id="IPR009057">
    <property type="entry name" value="Homeodomain-like_sf"/>
</dbReference>
<evidence type="ECO:0000256" key="1">
    <source>
        <dbReference type="ARBA" id="ARBA00023015"/>
    </source>
</evidence>
<dbReference type="Gene3D" id="1.10.10.60">
    <property type="entry name" value="Homeodomain-like"/>
    <property type="match status" value="2"/>
</dbReference>
<dbReference type="OrthoDB" id="9803764at2"/>
<keyword evidence="1" id="KW-0805">Transcription regulation</keyword>
<protein>
    <submittedName>
        <fullName evidence="4">AraC family transcriptional regulator with amidase-like domain</fullName>
    </submittedName>
</protein>
<dbReference type="InterPro" id="IPR029062">
    <property type="entry name" value="Class_I_gatase-like"/>
</dbReference>
<feature type="domain" description="HTH araC/xylS-type" evidence="3">
    <location>
        <begin position="216"/>
        <end position="314"/>
    </location>
</feature>
<dbReference type="InterPro" id="IPR052158">
    <property type="entry name" value="INH-QAR"/>
</dbReference>
<keyword evidence="5" id="KW-1185">Reference proteome</keyword>
<accession>A0A4R6V179</accession>
<name>A0A4R6V179_9GAMM</name>
<dbReference type="InterPro" id="IPR002818">
    <property type="entry name" value="DJ-1/PfpI"/>
</dbReference>
<reference evidence="4 5" key="1">
    <citation type="submission" date="2019-03" db="EMBL/GenBank/DDBJ databases">
        <title>Genomic Encyclopedia of Type Strains, Phase IV (KMG-IV): sequencing the most valuable type-strain genomes for metagenomic binning, comparative biology and taxonomic classification.</title>
        <authorList>
            <person name="Goeker M."/>
        </authorList>
    </citation>
    <scope>NUCLEOTIDE SEQUENCE [LARGE SCALE GENOMIC DNA]</scope>
    <source>
        <strain evidence="4 5">DSM 103792</strain>
    </source>
</reference>
<comment type="caution">
    <text evidence="4">The sequence shown here is derived from an EMBL/GenBank/DDBJ whole genome shotgun (WGS) entry which is preliminary data.</text>
</comment>
<dbReference type="EMBL" id="SNYM01000003">
    <property type="protein sequence ID" value="TDQ49774.1"/>
    <property type="molecule type" value="Genomic_DNA"/>
</dbReference>
<dbReference type="SUPFAM" id="SSF46689">
    <property type="entry name" value="Homeodomain-like"/>
    <property type="match status" value="2"/>
</dbReference>
<dbReference type="RefSeq" id="WP_133588380.1">
    <property type="nucleotide sequence ID" value="NZ_CP037953.1"/>
</dbReference>
<gene>
    <name evidence="4" type="ORF">EV696_103144</name>
</gene>
<dbReference type="AlphaFoldDB" id="A0A4R6V179"/>
<dbReference type="Pfam" id="PF01965">
    <property type="entry name" value="DJ-1_PfpI"/>
    <property type="match status" value="1"/>
</dbReference>
<evidence type="ECO:0000313" key="5">
    <source>
        <dbReference type="Proteomes" id="UP000295375"/>
    </source>
</evidence>
<organism evidence="4 5">
    <name type="scientific">Permianibacter aggregans</name>
    <dbReference type="NCBI Taxonomy" id="1510150"/>
    <lineage>
        <taxon>Bacteria</taxon>
        <taxon>Pseudomonadati</taxon>
        <taxon>Pseudomonadota</taxon>
        <taxon>Gammaproteobacteria</taxon>
        <taxon>Pseudomonadales</taxon>
        <taxon>Pseudomonadaceae</taxon>
        <taxon>Permianibacter</taxon>
    </lineage>
</organism>
<dbReference type="GO" id="GO:0003700">
    <property type="term" value="F:DNA-binding transcription factor activity"/>
    <property type="evidence" value="ECO:0007669"/>
    <property type="project" value="InterPro"/>
</dbReference>
<dbReference type="GO" id="GO:0043565">
    <property type="term" value="F:sequence-specific DNA binding"/>
    <property type="evidence" value="ECO:0007669"/>
    <property type="project" value="InterPro"/>
</dbReference>
<dbReference type="SMART" id="SM00342">
    <property type="entry name" value="HTH_ARAC"/>
    <property type="match status" value="1"/>
</dbReference>
<dbReference type="PANTHER" id="PTHR43130:SF3">
    <property type="entry name" value="HTH-TYPE TRANSCRIPTIONAL REGULATOR RV1931C"/>
    <property type="match status" value="1"/>
</dbReference>
<evidence type="ECO:0000256" key="2">
    <source>
        <dbReference type="ARBA" id="ARBA00023163"/>
    </source>
</evidence>
<proteinExistence type="predicted"/>
<sequence>MRDLYMLMMPNMVLLDFAGPWQALHYANRAEPRLRLHMVGPQPDIALLTDLQLSGIQMLPESIADNAIVMVIGTHGHQYTNISAEHMQSIAWLRDTVKPSHTLVTVCAGALFAAQAGLLRDKRCTTHHSLCPQLREVEPYANVRDDRIFVQDGNVYTSAGITAGLDLTLFLIGQWWNQHVAMSVARELVVYLRRSGDDPQLSPWLNWRNHLHPKIHQVQDIICQHPEQRLSLDQLADQVHMSVRHLTRMFRDITGISLHDYQQRIRLDYAKRLLEETSHSLERIAELSGYGSARSLRRAWHSEHGVAPSEVRKTAH</sequence>
<evidence type="ECO:0000313" key="4">
    <source>
        <dbReference type="EMBL" id="TDQ49774.1"/>
    </source>
</evidence>
<dbReference type="Proteomes" id="UP000295375">
    <property type="component" value="Unassembled WGS sequence"/>
</dbReference>